<evidence type="ECO:0000313" key="3">
    <source>
        <dbReference type="Proteomes" id="UP000198517"/>
    </source>
</evidence>
<accession>A0A1G7FW30</accession>
<evidence type="ECO:0000256" key="1">
    <source>
        <dbReference type="SAM" id="Phobius"/>
    </source>
</evidence>
<protein>
    <submittedName>
        <fullName evidence="2">Uncharacterized protein</fullName>
    </submittedName>
</protein>
<keyword evidence="1" id="KW-1133">Transmembrane helix</keyword>
<reference evidence="2 3" key="1">
    <citation type="submission" date="2016-10" db="EMBL/GenBank/DDBJ databases">
        <authorList>
            <person name="de Groot N.N."/>
        </authorList>
    </citation>
    <scope>NUCLEOTIDE SEQUENCE [LARGE SCALE GENOMIC DNA]</scope>
    <source>
        <strain evidence="2 3">DSM 24015</strain>
    </source>
</reference>
<feature type="transmembrane region" description="Helical" evidence="1">
    <location>
        <begin position="34"/>
        <end position="52"/>
    </location>
</feature>
<organism evidence="2 3">
    <name type="scientific">Riemerella columbipharyngis</name>
    <dbReference type="NCBI Taxonomy" id="1071918"/>
    <lineage>
        <taxon>Bacteria</taxon>
        <taxon>Pseudomonadati</taxon>
        <taxon>Bacteroidota</taxon>
        <taxon>Flavobacteriia</taxon>
        <taxon>Flavobacteriales</taxon>
        <taxon>Weeksellaceae</taxon>
        <taxon>Riemerella</taxon>
    </lineage>
</organism>
<keyword evidence="1" id="KW-0472">Membrane</keyword>
<dbReference type="EMBL" id="FNAS01000029">
    <property type="protein sequence ID" value="SDE79955.1"/>
    <property type="molecule type" value="Genomic_DNA"/>
</dbReference>
<feature type="transmembrane region" description="Helical" evidence="1">
    <location>
        <begin position="72"/>
        <end position="91"/>
    </location>
</feature>
<keyword evidence="1" id="KW-0812">Transmembrane</keyword>
<proteinExistence type="predicted"/>
<sequence length="154" mass="18472">MQIFNCSEFLCTYTQEPTFARDINSNKQQKPHRFIFASSIVFSCLVIFNTFSDTFIDFFKEEAYPLSFRGLVVYYIFFMLPIWDSLCLFYFNSFSTVIIETEFFLAKHCFRSFIHPISLRLKQQNNTKTKELKYCLTKRPLLILSSYRNIQNFQ</sequence>
<keyword evidence="3" id="KW-1185">Reference proteome</keyword>
<dbReference type="AlphaFoldDB" id="A0A1G7FW30"/>
<gene>
    <name evidence="2" type="ORF">SAMN05421544_1292</name>
</gene>
<name>A0A1G7FW30_9FLAO</name>
<dbReference type="Proteomes" id="UP000198517">
    <property type="component" value="Unassembled WGS sequence"/>
</dbReference>
<evidence type="ECO:0000313" key="2">
    <source>
        <dbReference type="EMBL" id="SDE79955.1"/>
    </source>
</evidence>